<dbReference type="PANTHER" id="PTHR46112">
    <property type="entry name" value="AMINOPEPTIDASE"/>
    <property type="match status" value="1"/>
</dbReference>
<dbReference type="InterPro" id="IPR050659">
    <property type="entry name" value="Peptidase_M24B"/>
</dbReference>
<organism evidence="3 4">
    <name type="scientific">Desulfonatronum thiosulfatophilum</name>
    <dbReference type="NCBI Taxonomy" id="617002"/>
    <lineage>
        <taxon>Bacteria</taxon>
        <taxon>Pseudomonadati</taxon>
        <taxon>Thermodesulfobacteriota</taxon>
        <taxon>Desulfovibrionia</taxon>
        <taxon>Desulfovibrionales</taxon>
        <taxon>Desulfonatronaceae</taxon>
        <taxon>Desulfonatronum</taxon>
    </lineage>
</organism>
<dbReference type="Proteomes" id="UP000198771">
    <property type="component" value="Unassembled WGS sequence"/>
</dbReference>
<dbReference type="Gene3D" id="3.90.230.10">
    <property type="entry name" value="Creatinase/methionine aminopeptidase superfamily"/>
    <property type="match status" value="1"/>
</dbReference>
<dbReference type="GO" id="GO:0004177">
    <property type="term" value="F:aminopeptidase activity"/>
    <property type="evidence" value="ECO:0007669"/>
    <property type="project" value="UniProtKB-KW"/>
</dbReference>
<name>A0A1G6CBU5_9BACT</name>
<evidence type="ECO:0000313" key="3">
    <source>
        <dbReference type="EMBL" id="SDB30366.1"/>
    </source>
</evidence>
<dbReference type="InterPro" id="IPR000587">
    <property type="entry name" value="Creatinase_N"/>
</dbReference>
<dbReference type="InterPro" id="IPR029149">
    <property type="entry name" value="Creatin/AminoP/Spt16_N"/>
</dbReference>
<dbReference type="InterPro" id="IPR036005">
    <property type="entry name" value="Creatinase/aminopeptidase-like"/>
</dbReference>
<feature type="domain" description="Peptidase M24" evidence="1">
    <location>
        <begin position="152"/>
        <end position="391"/>
    </location>
</feature>
<evidence type="ECO:0000259" key="1">
    <source>
        <dbReference type="Pfam" id="PF00557"/>
    </source>
</evidence>
<dbReference type="SUPFAM" id="SSF53092">
    <property type="entry name" value="Creatinase/prolidase N-terminal domain"/>
    <property type="match status" value="1"/>
</dbReference>
<keyword evidence="3" id="KW-0378">Hydrolase</keyword>
<proteinExistence type="predicted"/>
<dbReference type="EMBL" id="FMXO01000007">
    <property type="protein sequence ID" value="SDB30366.1"/>
    <property type="molecule type" value="Genomic_DNA"/>
</dbReference>
<accession>A0A1G6CBU5</accession>
<dbReference type="Pfam" id="PF00557">
    <property type="entry name" value="Peptidase_M24"/>
    <property type="match status" value="1"/>
</dbReference>
<dbReference type="Pfam" id="PF01321">
    <property type="entry name" value="Creatinase_N"/>
    <property type="match status" value="1"/>
</dbReference>
<protein>
    <submittedName>
        <fullName evidence="3">Xaa-Pro aminopeptidase</fullName>
    </submittedName>
</protein>
<sequence>MAFEALERIAEEELSLRWERCRGLMRTALPGAGGILVFSRMNIYYFTGTWANGVFWLPLEGPPVLLVRKGIERVRLESSVEQVFSYRSFRELPGLIKEAGSELSAVAAVEMTGLSWALGQGLDRHLKAHELVAGDSIIHKTRAVKTPWELAKMRLIGARHDHCLRELLPAQIAPGMTEREISVQIWDVFFSQGHHGLLRMQNPGEEIFLGHVSAGDSANYPSVFDGPVGLRGQHPAVTHMGYAGKVWKSGEPLVLDVGFGLEGYHTDKTQIYWAGSAADIPHQPRQAHDFCISVQNWLAENLRPGAIPGRLFQHCWEWADREGWSEGFMALGGNKVRFLGHGIGLAIDEWPALAKGFEDPLEEGMVMALEPKIGLPGLGMVGVENTFEITADGGRCLTGNDFSMISVSGT</sequence>
<keyword evidence="3" id="KW-0031">Aminopeptidase</keyword>
<evidence type="ECO:0000259" key="2">
    <source>
        <dbReference type="Pfam" id="PF01321"/>
    </source>
</evidence>
<feature type="domain" description="Creatinase N-terminal" evidence="2">
    <location>
        <begin position="17"/>
        <end position="144"/>
    </location>
</feature>
<dbReference type="InterPro" id="IPR000994">
    <property type="entry name" value="Pept_M24"/>
</dbReference>
<dbReference type="STRING" id="617002.SAMN05660653_01472"/>
<keyword evidence="4" id="KW-1185">Reference proteome</keyword>
<dbReference type="Gene3D" id="3.40.350.10">
    <property type="entry name" value="Creatinase/prolidase N-terminal domain"/>
    <property type="match status" value="1"/>
</dbReference>
<dbReference type="AlphaFoldDB" id="A0A1G6CBU5"/>
<dbReference type="CDD" id="cd01066">
    <property type="entry name" value="APP_MetAP"/>
    <property type="match status" value="1"/>
</dbReference>
<dbReference type="PANTHER" id="PTHR46112:SF2">
    <property type="entry name" value="XAA-PRO AMINOPEPTIDASE P-RELATED"/>
    <property type="match status" value="1"/>
</dbReference>
<gene>
    <name evidence="3" type="ORF">SAMN05660653_01472</name>
</gene>
<dbReference type="OrthoDB" id="9806388at2"/>
<dbReference type="RefSeq" id="WP_092119396.1">
    <property type="nucleotide sequence ID" value="NZ_FMXO01000007.1"/>
</dbReference>
<keyword evidence="3" id="KW-0645">Protease</keyword>
<evidence type="ECO:0000313" key="4">
    <source>
        <dbReference type="Proteomes" id="UP000198771"/>
    </source>
</evidence>
<reference evidence="3 4" key="1">
    <citation type="submission" date="2016-10" db="EMBL/GenBank/DDBJ databases">
        <authorList>
            <person name="de Groot N.N."/>
        </authorList>
    </citation>
    <scope>NUCLEOTIDE SEQUENCE [LARGE SCALE GENOMIC DNA]</scope>
    <source>
        <strain evidence="3 4">ASO4-2</strain>
    </source>
</reference>
<dbReference type="SUPFAM" id="SSF55920">
    <property type="entry name" value="Creatinase/aminopeptidase"/>
    <property type="match status" value="1"/>
</dbReference>